<dbReference type="Proteomes" id="UP001057455">
    <property type="component" value="Unassembled WGS sequence"/>
</dbReference>
<protein>
    <submittedName>
        <fullName evidence="2">Uncharacterized protein</fullName>
    </submittedName>
</protein>
<keyword evidence="3" id="KW-1185">Reference proteome</keyword>
<dbReference type="EMBL" id="BLIY01000003">
    <property type="protein sequence ID" value="GFE52808.1"/>
    <property type="molecule type" value="Genomic_DNA"/>
</dbReference>
<comment type="caution">
    <text evidence="2">The sequence shown here is derived from an EMBL/GenBank/DDBJ whole genome shotgun (WGS) entry which is preliminary data.</text>
</comment>
<reference evidence="2" key="1">
    <citation type="submission" date="2019-12" db="EMBL/GenBank/DDBJ databases">
        <title>Genome sequence of Babesia ovis.</title>
        <authorList>
            <person name="Yamagishi J."/>
            <person name="Sevinc F."/>
            <person name="Xuan X."/>
        </authorList>
    </citation>
    <scope>NUCLEOTIDE SEQUENCE</scope>
    <source>
        <strain evidence="2">Selcuk</strain>
    </source>
</reference>
<gene>
    <name evidence="2" type="ORF">BaOVIS_002120</name>
</gene>
<feature type="region of interest" description="Disordered" evidence="1">
    <location>
        <begin position="1"/>
        <end position="32"/>
    </location>
</feature>
<dbReference type="AlphaFoldDB" id="A0A9W5T7X6"/>
<evidence type="ECO:0000313" key="3">
    <source>
        <dbReference type="Proteomes" id="UP001057455"/>
    </source>
</evidence>
<sequence length="74" mass="8465">MKYGEFLQQAMNRCHRSAEEDRRSSPQAHHAYSESASLPFSLSAQFLLSHTATSCCRVRSNNTSLNPKRFGLRY</sequence>
<name>A0A9W5T7X6_BABOV</name>
<evidence type="ECO:0000313" key="2">
    <source>
        <dbReference type="EMBL" id="GFE52808.1"/>
    </source>
</evidence>
<accession>A0A9W5T7X6</accession>
<organism evidence="2 3">
    <name type="scientific">Babesia ovis</name>
    <dbReference type="NCBI Taxonomy" id="5869"/>
    <lineage>
        <taxon>Eukaryota</taxon>
        <taxon>Sar</taxon>
        <taxon>Alveolata</taxon>
        <taxon>Apicomplexa</taxon>
        <taxon>Aconoidasida</taxon>
        <taxon>Piroplasmida</taxon>
        <taxon>Babesiidae</taxon>
        <taxon>Babesia</taxon>
    </lineage>
</organism>
<evidence type="ECO:0000256" key="1">
    <source>
        <dbReference type="SAM" id="MobiDB-lite"/>
    </source>
</evidence>
<proteinExistence type="predicted"/>